<feature type="domain" description="HTH marR-type" evidence="5">
    <location>
        <begin position="3"/>
        <end position="141"/>
    </location>
</feature>
<dbReference type="RefSeq" id="WP_153410718.1">
    <property type="nucleotide sequence ID" value="NZ_WEGK01000005.1"/>
</dbReference>
<dbReference type="Proteomes" id="UP000438448">
    <property type="component" value="Unassembled WGS sequence"/>
</dbReference>
<dbReference type="CDD" id="cd00090">
    <property type="entry name" value="HTH_ARSR"/>
    <property type="match status" value="1"/>
</dbReference>
<dbReference type="AlphaFoldDB" id="A0A7K0D2S1"/>
<accession>A0A7K0D2S1</accession>
<dbReference type="InterPro" id="IPR036388">
    <property type="entry name" value="WH-like_DNA-bd_sf"/>
</dbReference>
<dbReference type="PANTHER" id="PTHR33164">
    <property type="entry name" value="TRANSCRIPTIONAL REGULATOR, MARR FAMILY"/>
    <property type="match status" value="1"/>
</dbReference>
<evidence type="ECO:0000256" key="1">
    <source>
        <dbReference type="ARBA" id="ARBA00023015"/>
    </source>
</evidence>
<evidence type="ECO:0000313" key="7">
    <source>
        <dbReference type="Proteomes" id="UP000438448"/>
    </source>
</evidence>
<evidence type="ECO:0000256" key="4">
    <source>
        <dbReference type="SAM" id="MobiDB-lite"/>
    </source>
</evidence>
<dbReference type="OrthoDB" id="5148120at2"/>
<evidence type="ECO:0000313" key="6">
    <source>
        <dbReference type="EMBL" id="MQY20020.1"/>
    </source>
</evidence>
<keyword evidence="3" id="KW-0804">Transcription</keyword>
<sequence length="173" mass="19061">MDHDEAIDLIALQLIRLGRIRERTNAQIAAASHGEIEAASYSIIFRLLYDGPMRSGALAELLYSDASTISRQAAALVKRGLIERRADPADGRASVLAVTDAGRELATALRQRRNAMLDNVLRDWSESERIDLGRMMSRFVDDYEQARPGILTLPPKDSATAQPTADAQRNGDE</sequence>
<keyword evidence="7" id="KW-1185">Reference proteome</keyword>
<evidence type="ECO:0000256" key="3">
    <source>
        <dbReference type="ARBA" id="ARBA00023163"/>
    </source>
</evidence>
<dbReference type="GO" id="GO:0006950">
    <property type="term" value="P:response to stress"/>
    <property type="evidence" value="ECO:0007669"/>
    <property type="project" value="TreeGrafter"/>
</dbReference>
<evidence type="ECO:0000259" key="5">
    <source>
        <dbReference type="PROSITE" id="PS50995"/>
    </source>
</evidence>
<dbReference type="SMART" id="SM00347">
    <property type="entry name" value="HTH_MARR"/>
    <property type="match status" value="1"/>
</dbReference>
<gene>
    <name evidence="6" type="ORF">NRB20_31150</name>
</gene>
<proteinExistence type="predicted"/>
<dbReference type="InterPro" id="IPR000835">
    <property type="entry name" value="HTH_MarR-typ"/>
</dbReference>
<dbReference type="Gene3D" id="1.10.10.10">
    <property type="entry name" value="Winged helix-like DNA-binding domain superfamily/Winged helix DNA-binding domain"/>
    <property type="match status" value="1"/>
</dbReference>
<dbReference type="GO" id="GO:0003677">
    <property type="term" value="F:DNA binding"/>
    <property type="evidence" value="ECO:0007669"/>
    <property type="project" value="UniProtKB-KW"/>
</dbReference>
<feature type="region of interest" description="Disordered" evidence="4">
    <location>
        <begin position="147"/>
        <end position="173"/>
    </location>
</feature>
<comment type="caution">
    <text evidence="6">The sequence shown here is derived from an EMBL/GenBank/DDBJ whole genome shotgun (WGS) entry which is preliminary data.</text>
</comment>
<name>A0A7K0D2S1_9NOCA</name>
<reference evidence="6 7" key="1">
    <citation type="submission" date="2019-10" db="EMBL/GenBank/DDBJ databases">
        <title>Nocardia macrotermitis sp. nov. and Nocardia aurantia sp. nov., isolated from the gut of fungus growing-termite Macrotermes natalensis.</title>
        <authorList>
            <person name="Benndorf R."/>
            <person name="Schwitalla J."/>
            <person name="Martin K."/>
            <person name="De Beer W."/>
            <person name="Kaster A.-K."/>
            <person name="Vollmers J."/>
            <person name="Poulsen M."/>
            <person name="Beemelmanns C."/>
        </authorList>
    </citation>
    <scope>NUCLEOTIDE SEQUENCE [LARGE SCALE GENOMIC DNA]</scope>
    <source>
        <strain evidence="6 7">RB20</strain>
    </source>
</reference>
<dbReference type="PANTHER" id="PTHR33164:SF57">
    <property type="entry name" value="MARR-FAMILY TRANSCRIPTIONAL REGULATOR"/>
    <property type="match status" value="1"/>
</dbReference>
<dbReference type="Pfam" id="PF01047">
    <property type="entry name" value="MarR"/>
    <property type="match status" value="1"/>
</dbReference>
<dbReference type="InterPro" id="IPR023187">
    <property type="entry name" value="Tscrpt_reg_MarR-type_CS"/>
</dbReference>
<protein>
    <recommendedName>
        <fullName evidence="5">HTH marR-type domain-containing protein</fullName>
    </recommendedName>
</protein>
<dbReference type="InterPro" id="IPR039422">
    <property type="entry name" value="MarR/SlyA-like"/>
</dbReference>
<keyword evidence="2" id="KW-0238">DNA-binding</keyword>
<dbReference type="InterPro" id="IPR011991">
    <property type="entry name" value="ArsR-like_HTH"/>
</dbReference>
<dbReference type="InterPro" id="IPR036390">
    <property type="entry name" value="WH_DNA-bd_sf"/>
</dbReference>
<dbReference type="PROSITE" id="PS01117">
    <property type="entry name" value="HTH_MARR_1"/>
    <property type="match status" value="1"/>
</dbReference>
<dbReference type="SUPFAM" id="SSF46785">
    <property type="entry name" value="Winged helix' DNA-binding domain"/>
    <property type="match status" value="1"/>
</dbReference>
<evidence type="ECO:0000256" key="2">
    <source>
        <dbReference type="ARBA" id="ARBA00023125"/>
    </source>
</evidence>
<dbReference type="PROSITE" id="PS50995">
    <property type="entry name" value="HTH_MARR_2"/>
    <property type="match status" value="1"/>
</dbReference>
<dbReference type="EMBL" id="WEGK01000005">
    <property type="protein sequence ID" value="MQY20020.1"/>
    <property type="molecule type" value="Genomic_DNA"/>
</dbReference>
<organism evidence="6 7">
    <name type="scientific">Nocardia macrotermitis</name>
    <dbReference type="NCBI Taxonomy" id="2585198"/>
    <lineage>
        <taxon>Bacteria</taxon>
        <taxon>Bacillati</taxon>
        <taxon>Actinomycetota</taxon>
        <taxon>Actinomycetes</taxon>
        <taxon>Mycobacteriales</taxon>
        <taxon>Nocardiaceae</taxon>
        <taxon>Nocardia</taxon>
    </lineage>
</organism>
<keyword evidence="1" id="KW-0805">Transcription regulation</keyword>
<dbReference type="GO" id="GO:0003700">
    <property type="term" value="F:DNA-binding transcription factor activity"/>
    <property type="evidence" value="ECO:0007669"/>
    <property type="project" value="InterPro"/>
</dbReference>